<protein>
    <submittedName>
        <fullName evidence="3">F-box domain-containing protein</fullName>
    </submittedName>
</protein>
<dbReference type="InterPro" id="IPR012885">
    <property type="entry name" value="F-box_Sdz-33"/>
</dbReference>
<dbReference type="WBParaSite" id="Csp11.Scaffold630.g20233.t1">
    <property type="protein sequence ID" value="Csp11.Scaffold630.g20233.t1"/>
    <property type="gene ID" value="Csp11.Scaffold630.g20233"/>
</dbReference>
<keyword evidence="2" id="KW-1185">Reference proteome</keyword>
<dbReference type="PANTHER" id="PTHR21503:SF8">
    <property type="entry name" value="F-BOX ASSOCIATED DOMAIN-CONTAINING PROTEIN-RELATED"/>
    <property type="match status" value="1"/>
</dbReference>
<accession>A0A1I7UX69</accession>
<dbReference type="PANTHER" id="PTHR21503">
    <property type="entry name" value="F-BOX-CONTAINING HYPOTHETICAL PROTEIN C.ELEGANS"/>
    <property type="match status" value="1"/>
</dbReference>
<dbReference type="PROSITE" id="PS50181">
    <property type="entry name" value="FBOX"/>
    <property type="match status" value="1"/>
</dbReference>
<evidence type="ECO:0000313" key="3">
    <source>
        <dbReference type="WBParaSite" id="Csp11.Scaffold630.g20233.t1"/>
    </source>
</evidence>
<reference evidence="3" key="1">
    <citation type="submission" date="2016-11" db="UniProtKB">
        <authorList>
            <consortium name="WormBaseParasite"/>
        </authorList>
    </citation>
    <scope>IDENTIFICATION</scope>
</reference>
<organism evidence="2 3">
    <name type="scientific">Caenorhabditis tropicalis</name>
    <dbReference type="NCBI Taxonomy" id="1561998"/>
    <lineage>
        <taxon>Eukaryota</taxon>
        <taxon>Metazoa</taxon>
        <taxon>Ecdysozoa</taxon>
        <taxon>Nematoda</taxon>
        <taxon>Chromadorea</taxon>
        <taxon>Rhabditida</taxon>
        <taxon>Rhabditina</taxon>
        <taxon>Rhabditomorpha</taxon>
        <taxon>Rhabditoidea</taxon>
        <taxon>Rhabditidae</taxon>
        <taxon>Peloderinae</taxon>
        <taxon>Caenorhabditis</taxon>
    </lineage>
</organism>
<dbReference type="AlphaFoldDB" id="A0A1I7UX69"/>
<dbReference type="Proteomes" id="UP000095282">
    <property type="component" value="Unplaced"/>
</dbReference>
<name>A0A1I7UX69_9PELO</name>
<dbReference type="Pfam" id="PF00646">
    <property type="entry name" value="F-box"/>
    <property type="match status" value="1"/>
</dbReference>
<dbReference type="eggNOG" id="ENOG502TFW7">
    <property type="taxonomic scope" value="Eukaryota"/>
</dbReference>
<evidence type="ECO:0000313" key="2">
    <source>
        <dbReference type="Proteomes" id="UP000095282"/>
    </source>
</evidence>
<proteinExistence type="predicted"/>
<dbReference type="Pfam" id="PF07735">
    <property type="entry name" value="FBA_2"/>
    <property type="match status" value="1"/>
</dbReference>
<dbReference type="InterPro" id="IPR001810">
    <property type="entry name" value="F-box_dom"/>
</dbReference>
<feature type="domain" description="F-box" evidence="1">
    <location>
        <begin position="4"/>
        <end position="53"/>
    </location>
</feature>
<sequence length="347" mass="40718">MESPFQLLRLPQFAIAEILNSLDVNEQFIFSLCSKKAKVVFKSLRNKQLTPKIIIDDGDWIEYIGAGDDKMIVNRLISFSRELNPYSEFIEKVKMGNVDLLLWTKYGRLKVHCEDDDDTKMKVVTDYILDLFGVGIFILNVSDMPRQSVDLFYGKPIELLSSWGDTIEPDHLSYIVSKRNAKHFYISNWPKDFKLNDCYQVKFDLLVVHKAYFVTLEHLIRFDCVEIRMERLWFSNEDLNRFLMHWINGGSPRLKCFVADIRNFNQQLALMDIKVHESEKQTRIYKSLSAEVEFDNLEIRRNDGAVASIKYFQESWAFAFAVWPDNPDTPNRSNIVRMIDNLLRGRL</sequence>
<evidence type="ECO:0000259" key="1">
    <source>
        <dbReference type="PROSITE" id="PS50181"/>
    </source>
</evidence>